<dbReference type="GeneID" id="38133796"/>
<dbReference type="AlphaFoldDB" id="A0A3F3QB68"/>
<evidence type="ECO:0000313" key="1">
    <source>
        <dbReference type="EMBL" id="RDH36006.1"/>
    </source>
</evidence>
<name>A0A3F3QB68_9EURO</name>
<protein>
    <submittedName>
        <fullName evidence="1">Uncharacterized protein</fullName>
    </submittedName>
</protein>
<gene>
    <name evidence="1" type="ORF">BDQ94DRAFT_139518</name>
</gene>
<reference evidence="1 2" key="1">
    <citation type="submission" date="2018-07" db="EMBL/GenBank/DDBJ databases">
        <title>The genomes of Aspergillus section Nigri reveals drivers in fungal speciation.</title>
        <authorList>
            <consortium name="DOE Joint Genome Institute"/>
            <person name="Vesth T.C."/>
            <person name="Nybo J."/>
            <person name="Theobald S."/>
            <person name="Brandl J."/>
            <person name="Frisvad J.C."/>
            <person name="Nielsen K.F."/>
            <person name="Lyhne E.K."/>
            <person name="Kogle M.E."/>
            <person name="Kuo A."/>
            <person name="Riley R."/>
            <person name="Clum A."/>
            <person name="Nolan M."/>
            <person name="Lipzen A."/>
            <person name="Salamov A."/>
            <person name="Henrissat B."/>
            <person name="Wiebenga A."/>
            <person name="De vries R.P."/>
            <person name="Grigoriev I.V."/>
            <person name="Mortensen U.H."/>
            <person name="Andersen M.R."/>
            <person name="Baker S.E."/>
        </authorList>
    </citation>
    <scope>NUCLEOTIDE SEQUENCE [LARGE SCALE GENOMIC DNA]</scope>
    <source>
        <strain evidence="1 2">CBS 139.54b</strain>
    </source>
</reference>
<dbReference type="Proteomes" id="UP000253729">
    <property type="component" value="Unassembled WGS sequence"/>
</dbReference>
<sequence>MIELRSDTFLHFLGNLQMAIAIPNRSVPIQPPKRSRFLSVTCPKICCAYEENSALKVWD</sequence>
<accession>A0A3F3QB68</accession>
<evidence type="ECO:0000313" key="2">
    <source>
        <dbReference type="Proteomes" id="UP000253729"/>
    </source>
</evidence>
<organism evidence="1 2">
    <name type="scientific">Aspergillus welwitschiae</name>
    <dbReference type="NCBI Taxonomy" id="1341132"/>
    <lineage>
        <taxon>Eukaryota</taxon>
        <taxon>Fungi</taxon>
        <taxon>Dikarya</taxon>
        <taxon>Ascomycota</taxon>
        <taxon>Pezizomycotina</taxon>
        <taxon>Eurotiomycetes</taxon>
        <taxon>Eurotiomycetidae</taxon>
        <taxon>Eurotiales</taxon>
        <taxon>Aspergillaceae</taxon>
        <taxon>Aspergillus</taxon>
        <taxon>Aspergillus subgen. Circumdati</taxon>
    </lineage>
</organism>
<dbReference type="RefSeq" id="XP_026629028.1">
    <property type="nucleotide sequence ID" value="XM_026765440.1"/>
</dbReference>
<dbReference type="EMBL" id="KZ852039">
    <property type="protein sequence ID" value="RDH36006.1"/>
    <property type="molecule type" value="Genomic_DNA"/>
</dbReference>
<keyword evidence="2" id="KW-1185">Reference proteome</keyword>
<proteinExistence type="predicted"/>